<organism evidence="2 3">
    <name type="scientific">Mycena rosella</name>
    <name type="common">Pink bonnet</name>
    <name type="synonym">Agaricus rosellus</name>
    <dbReference type="NCBI Taxonomy" id="1033263"/>
    <lineage>
        <taxon>Eukaryota</taxon>
        <taxon>Fungi</taxon>
        <taxon>Dikarya</taxon>
        <taxon>Basidiomycota</taxon>
        <taxon>Agaricomycotina</taxon>
        <taxon>Agaricomycetes</taxon>
        <taxon>Agaricomycetidae</taxon>
        <taxon>Agaricales</taxon>
        <taxon>Marasmiineae</taxon>
        <taxon>Mycenaceae</taxon>
        <taxon>Mycena</taxon>
    </lineage>
</organism>
<proteinExistence type="predicted"/>
<evidence type="ECO:0000313" key="3">
    <source>
        <dbReference type="Proteomes" id="UP001221757"/>
    </source>
</evidence>
<dbReference type="EMBL" id="JARKIE010000153">
    <property type="protein sequence ID" value="KAJ7675038.1"/>
    <property type="molecule type" value="Genomic_DNA"/>
</dbReference>
<accession>A0AAD7GBU2</accession>
<evidence type="ECO:0000256" key="1">
    <source>
        <dbReference type="SAM" id="MobiDB-lite"/>
    </source>
</evidence>
<dbReference type="AlphaFoldDB" id="A0AAD7GBU2"/>
<sequence>MQVAVPMTPPSLPTPAVPTVPATPAKATPPVSTVPAPAPRMPTGSGLPAPLVALLRAEGPFLANGVYSVTPTEALVAINESVAAPKWYAITCGRFVSVVDQFAPSTMTISGVAHGVRKAYTTQGLVLDAFNQALTWGGVQVL</sequence>
<reference evidence="2" key="1">
    <citation type="submission" date="2023-03" db="EMBL/GenBank/DDBJ databases">
        <title>Massive genome expansion in bonnet fungi (Mycena s.s.) driven by repeated elements and novel gene families across ecological guilds.</title>
        <authorList>
            <consortium name="Lawrence Berkeley National Laboratory"/>
            <person name="Harder C.B."/>
            <person name="Miyauchi S."/>
            <person name="Viragh M."/>
            <person name="Kuo A."/>
            <person name="Thoen E."/>
            <person name="Andreopoulos B."/>
            <person name="Lu D."/>
            <person name="Skrede I."/>
            <person name="Drula E."/>
            <person name="Henrissat B."/>
            <person name="Morin E."/>
            <person name="Kohler A."/>
            <person name="Barry K."/>
            <person name="LaButti K."/>
            <person name="Morin E."/>
            <person name="Salamov A."/>
            <person name="Lipzen A."/>
            <person name="Mereny Z."/>
            <person name="Hegedus B."/>
            <person name="Baldrian P."/>
            <person name="Stursova M."/>
            <person name="Weitz H."/>
            <person name="Taylor A."/>
            <person name="Grigoriev I.V."/>
            <person name="Nagy L.G."/>
            <person name="Martin F."/>
            <person name="Kauserud H."/>
        </authorList>
    </citation>
    <scope>NUCLEOTIDE SEQUENCE</scope>
    <source>
        <strain evidence="2">CBHHK067</strain>
    </source>
</reference>
<comment type="caution">
    <text evidence="2">The sequence shown here is derived from an EMBL/GenBank/DDBJ whole genome shotgun (WGS) entry which is preliminary data.</text>
</comment>
<feature type="compositionally biased region" description="Pro residues" evidence="1">
    <location>
        <begin position="7"/>
        <end position="18"/>
    </location>
</feature>
<keyword evidence="3" id="KW-1185">Reference proteome</keyword>
<name>A0AAD7GBU2_MYCRO</name>
<evidence type="ECO:0000313" key="2">
    <source>
        <dbReference type="EMBL" id="KAJ7675038.1"/>
    </source>
</evidence>
<dbReference type="Proteomes" id="UP001221757">
    <property type="component" value="Unassembled WGS sequence"/>
</dbReference>
<gene>
    <name evidence="2" type="ORF">B0H17DRAFT_1207901</name>
</gene>
<protein>
    <submittedName>
        <fullName evidence="2">Uncharacterized protein</fullName>
    </submittedName>
</protein>
<feature type="region of interest" description="Disordered" evidence="1">
    <location>
        <begin position="1"/>
        <end position="42"/>
    </location>
</feature>
<feature type="compositionally biased region" description="Low complexity" evidence="1">
    <location>
        <begin position="19"/>
        <end position="35"/>
    </location>
</feature>